<dbReference type="OrthoDB" id="117820at2759"/>
<keyword evidence="3" id="KW-1185">Reference proteome</keyword>
<accession>A0A2P4YTC6</accession>
<dbReference type="PROSITE" id="PS50013">
    <property type="entry name" value="CHROMO_2"/>
    <property type="match status" value="1"/>
</dbReference>
<dbReference type="InterPro" id="IPR000953">
    <property type="entry name" value="Chromo/chromo_shadow_dom"/>
</dbReference>
<reference evidence="2 3" key="1">
    <citation type="journal article" date="2017" name="Genome Biol. Evol.">
        <title>Phytophthora megakarya and P. palmivora, closely related causal agents of cacao black pod rot, underwent increases in genome sizes and gene numbers by different mechanisms.</title>
        <authorList>
            <person name="Ali S.S."/>
            <person name="Shao J."/>
            <person name="Lary D.J."/>
            <person name="Kronmiller B."/>
            <person name="Shen D."/>
            <person name="Strem M.D."/>
            <person name="Amoako-Attah I."/>
            <person name="Akrofi A.Y."/>
            <person name="Begoude B.A."/>
            <person name="Ten Hoopen G.M."/>
            <person name="Coulibaly K."/>
            <person name="Kebe B.I."/>
            <person name="Melnick R.L."/>
            <person name="Guiltinan M.J."/>
            <person name="Tyler B.M."/>
            <person name="Meinhardt L.W."/>
            <person name="Bailey B.A."/>
        </authorList>
    </citation>
    <scope>NUCLEOTIDE SEQUENCE [LARGE SCALE GENOMIC DNA]</scope>
    <source>
        <strain evidence="3">sbr112.9</strain>
    </source>
</reference>
<sequence length="67" mass="7684">MVLGVEAILNHRFNKTLSRWELCAQWMGLQAIEEAWEPLAVLAQDVPVKVKGYINACDDDDLREQIE</sequence>
<gene>
    <name evidence="2" type="ORF">PHPALM_1043</name>
</gene>
<name>A0A2P4YTC6_9STRA</name>
<evidence type="ECO:0000313" key="2">
    <source>
        <dbReference type="EMBL" id="POM81052.1"/>
    </source>
</evidence>
<comment type="caution">
    <text evidence="2">The sequence shown here is derived from an EMBL/GenBank/DDBJ whole genome shotgun (WGS) entry which is preliminary data.</text>
</comment>
<dbReference type="EMBL" id="NCKW01000187">
    <property type="protein sequence ID" value="POM81052.1"/>
    <property type="molecule type" value="Genomic_DNA"/>
</dbReference>
<dbReference type="InterPro" id="IPR016197">
    <property type="entry name" value="Chromo-like_dom_sf"/>
</dbReference>
<protein>
    <recommendedName>
        <fullName evidence="1">Chromo domain-containing protein</fullName>
    </recommendedName>
</protein>
<dbReference type="SUPFAM" id="SSF54160">
    <property type="entry name" value="Chromo domain-like"/>
    <property type="match status" value="1"/>
</dbReference>
<feature type="domain" description="Chromo" evidence="1">
    <location>
        <begin position="3"/>
        <end position="53"/>
    </location>
</feature>
<evidence type="ECO:0000313" key="3">
    <source>
        <dbReference type="Proteomes" id="UP000237271"/>
    </source>
</evidence>
<evidence type="ECO:0000259" key="1">
    <source>
        <dbReference type="PROSITE" id="PS50013"/>
    </source>
</evidence>
<proteinExistence type="predicted"/>
<dbReference type="AlphaFoldDB" id="A0A2P4YTC6"/>
<dbReference type="Proteomes" id="UP000237271">
    <property type="component" value="Unassembled WGS sequence"/>
</dbReference>
<organism evidence="2 3">
    <name type="scientific">Phytophthora palmivora</name>
    <dbReference type="NCBI Taxonomy" id="4796"/>
    <lineage>
        <taxon>Eukaryota</taxon>
        <taxon>Sar</taxon>
        <taxon>Stramenopiles</taxon>
        <taxon>Oomycota</taxon>
        <taxon>Peronosporomycetes</taxon>
        <taxon>Peronosporales</taxon>
        <taxon>Peronosporaceae</taxon>
        <taxon>Phytophthora</taxon>
    </lineage>
</organism>